<gene>
    <name evidence="1" type="ORF">FOC49_01420</name>
</gene>
<evidence type="ECO:0000313" key="2">
    <source>
        <dbReference type="Proteomes" id="UP000425411"/>
    </source>
</evidence>
<dbReference type="EMBL" id="CP046314">
    <property type="protein sequence ID" value="QGS08632.1"/>
    <property type="molecule type" value="Genomic_DNA"/>
</dbReference>
<dbReference type="RefSeq" id="WP_004633795.1">
    <property type="nucleotide sequence ID" value="NZ_CP046314.1"/>
</dbReference>
<name>A0AAP9HC28_9BACL</name>
<keyword evidence="2" id="KW-1185">Reference proteome</keyword>
<evidence type="ECO:0000313" key="1">
    <source>
        <dbReference type="EMBL" id="QGS08632.1"/>
    </source>
</evidence>
<protein>
    <submittedName>
        <fullName evidence="1">Uncharacterized protein</fullName>
    </submittedName>
</protein>
<organism evidence="1 2">
    <name type="scientific">Gemella morbillorum</name>
    <dbReference type="NCBI Taxonomy" id="29391"/>
    <lineage>
        <taxon>Bacteria</taxon>
        <taxon>Bacillati</taxon>
        <taxon>Bacillota</taxon>
        <taxon>Bacilli</taxon>
        <taxon>Bacillales</taxon>
        <taxon>Gemellaceae</taxon>
        <taxon>Gemella</taxon>
    </lineage>
</organism>
<accession>A0AAP9HC28</accession>
<reference evidence="1 2" key="1">
    <citation type="submission" date="2019-11" db="EMBL/GenBank/DDBJ databases">
        <title>FDA dAtabase for Regulatory Grade micrObial Sequences (FDA-ARGOS): Supporting development and validation of Infectious Disease Dx tests.</title>
        <authorList>
            <person name="Turner S."/>
            <person name="Byrd R."/>
            <person name="Tallon L."/>
            <person name="Sadzewicz L."/>
            <person name="Vavikolanu K."/>
            <person name="Mehta A."/>
            <person name="Aluvathingal J."/>
            <person name="Nadendla S."/>
            <person name="Myers T."/>
            <person name="Yan Y."/>
            <person name="Sichtig H."/>
        </authorList>
    </citation>
    <scope>NUCLEOTIDE SEQUENCE [LARGE SCALE GENOMIC DNA]</scope>
    <source>
        <strain evidence="1 2">FDAARGOS_741</strain>
    </source>
</reference>
<sequence>MHELREKALVTVKGGITKEYSFYNDLPLIYLGEITNMKEHGIFIGKSGKVYFGYHISNFRELSEDEV</sequence>
<proteinExistence type="predicted"/>
<dbReference type="AlphaFoldDB" id="A0AAP9HC28"/>
<dbReference type="Proteomes" id="UP000425411">
    <property type="component" value="Chromosome"/>
</dbReference>